<dbReference type="AlphaFoldDB" id="A0A9D9H8J1"/>
<dbReference type="InterPro" id="IPR021458">
    <property type="entry name" value="Rv0495c"/>
</dbReference>
<protein>
    <submittedName>
        <fullName evidence="2">DUF3109 family protein</fullName>
    </submittedName>
</protein>
<comment type="caution">
    <text evidence="2">The sequence shown here is derived from an EMBL/GenBank/DDBJ whole genome shotgun (WGS) entry which is preliminary data.</text>
</comment>
<evidence type="ECO:0000313" key="3">
    <source>
        <dbReference type="Proteomes" id="UP000823636"/>
    </source>
</evidence>
<reference evidence="2" key="1">
    <citation type="submission" date="2020-10" db="EMBL/GenBank/DDBJ databases">
        <authorList>
            <person name="Gilroy R."/>
        </authorList>
    </citation>
    <scope>NUCLEOTIDE SEQUENCE</scope>
    <source>
        <strain evidence="2">G3-4614</strain>
    </source>
</reference>
<accession>A0A9D9H8J1</accession>
<name>A0A9D9H8J1_9BACT</name>
<reference evidence="2" key="2">
    <citation type="journal article" date="2021" name="PeerJ">
        <title>Extensive microbial diversity within the chicken gut microbiome revealed by metagenomics and culture.</title>
        <authorList>
            <person name="Gilroy R."/>
            <person name="Ravi A."/>
            <person name="Getino M."/>
            <person name="Pursley I."/>
            <person name="Horton D.L."/>
            <person name="Alikhan N.F."/>
            <person name="Baker D."/>
            <person name="Gharbi K."/>
            <person name="Hall N."/>
            <person name="Watson M."/>
            <person name="Adriaenssens E.M."/>
            <person name="Foster-Nyarko E."/>
            <person name="Jarju S."/>
            <person name="Secka A."/>
            <person name="Antonio M."/>
            <person name="Oren A."/>
            <person name="Chaudhuri R.R."/>
            <person name="La Ragione R."/>
            <person name="Hildebrand F."/>
            <person name="Pallen M.J."/>
        </authorList>
    </citation>
    <scope>NUCLEOTIDE SEQUENCE</scope>
    <source>
        <strain evidence="2">G3-4614</strain>
    </source>
</reference>
<sequence>MIRIGDAVVSLDVIERYFCCDIADCKGACCIEGDAGAPITDEEEEALKASLPFVKEYLSPQALQVIQTQGVSYTDIEGDLVTSVIGNRDCVFCTYTTDGICLCALEKICDEGKIPFKKPVSCHLYPVRITRYPNFTAVNYDRRTICSGAEKKGKALKIRVYQFLKAPLIRYFGQEWYDELAFVAAEYLRQKGEQP</sequence>
<gene>
    <name evidence="2" type="ORF">IAC54_07990</name>
</gene>
<comment type="similarity">
    <text evidence="1">Belongs to the Rv0495c family.</text>
</comment>
<dbReference type="EMBL" id="JADIMW010000083">
    <property type="protein sequence ID" value="MBO8438818.1"/>
    <property type="molecule type" value="Genomic_DNA"/>
</dbReference>
<evidence type="ECO:0000313" key="2">
    <source>
        <dbReference type="EMBL" id="MBO8438818.1"/>
    </source>
</evidence>
<proteinExistence type="inferred from homology"/>
<dbReference type="Pfam" id="PF11307">
    <property type="entry name" value="DUF3109"/>
    <property type="match status" value="1"/>
</dbReference>
<evidence type="ECO:0000256" key="1">
    <source>
        <dbReference type="ARBA" id="ARBA00093770"/>
    </source>
</evidence>
<organism evidence="2 3">
    <name type="scientific">Candidatus Caccoplasma merdipullorum</name>
    <dbReference type="NCBI Taxonomy" id="2840718"/>
    <lineage>
        <taxon>Bacteria</taxon>
        <taxon>Pseudomonadati</taxon>
        <taxon>Bacteroidota</taxon>
        <taxon>Bacteroidia</taxon>
        <taxon>Bacteroidales</taxon>
        <taxon>Bacteroidaceae</taxon>
        <taxon>Bacteroidaceae incertae sedis</taxon>
        <taxon>Candidatus Caccoplasma</taxon>
    </lineage>
</organism>
<dbReference type="Proteomes" id="UP000823636">
    <property type="component" value="Unassembled WGS sequence"/>
</dbReference>